<gene>
    <name evidence="1" type="ORF">Vafri_14295</name>
</gene>
<dbReference type="Gene3D" id="3.10.10.10">
    <property type="entry name" value="HIV Type 1 Reverse Transcriptase, subunit A, domain 1"/>
    <property type="match status" value="1"/>
</dbReference>
<dbReference type="CDD" id="cd01647">
    <property type="entry name" value="RT_LTR"/>
    <property type="match status" value="1"/>
</dbReference>
<comment type="caution">
    <text evidence="1">The sequence shown here is derived from an EMBL/GenBank/DDBJ whole genome shotgun (WGS) entry which is preliminary data.</text>
</comment>
<dbReference type="InterPro" id="IPR043502">
    <property type="entry name" value="DNA/RNA_pol_sf"/>
</dbReference>
<dbReference type="Gene3D" id="3.30.70.270">
    <property type="match status" value="1"/>
</dbReference>
<dbReference type="EMBL" id="BNCO01000035">
    <property type="protein sequence ID" value="GIL59532.1"/>
    <property type="molecule type" value="Genomic_DNA"/>
</dbReference>
<evidence type="ECO:0000313" key="2">
    <source>
        <dbReference type="Proteomes" id="UP000747399"/>
    </source>
</evidence>
<accession>A0A8J4BEC2</accession>
<dbReference type="InterPro" id="IPR043128">
    <property type="entry name" value="Rev_trsase/Diguanyl_cyclase"/>
</dbReference>
<proteinExistence type="predicted"/>
<keyword evidence="2" id="KW-1185">Reference proteome</keyword>
<evidence type="ECO:0000313" key="1">
    <source>
        <dbReference type="EMBL" id="GIL59532.1"/>
    </source>
</evidence>
<dbReference type="PANTHER" id="PTHR24559:SF438">
    <property type="entry name" value="PEPTIDASE A2 DOMAIN-CONTAINING PROTEIN"/>
    <property type="match status" value="1"/>
</dbReference>
<dbReference type="SUPFAM" id="SSF56672">
    <property type="entry name" value="DNA/RNA polymerases"/>
    <property type="match status" value="1"/>
</dbReference>
<dbReference type="AlphaFoldDB" id="A0A8J4BEC2"/>
<protein>
    <submittedName>
        <fullName evidence="1">Uncharacterized protein</fullName>
    </submittedName>
</protein>
<name>A0A8J4BEC2_9CHLO</name>
<dbReference type="PANTHER" id="PTHR24559">
    <property type="entry name" value="TRANSPOSON TY3-I GAG-POL POLYPROTEIN"/>
    <property type="match status" value="1"/>
</dbReference>
<reference evidence="1" key="1">
    <citation type="journal article" date="2021" name="Proc. Natl. Acad. Sci. U.S.A.">
        <title>Three genomes in the algal genus Volvox reveal the fate of a haploid sex-determining region after a transition to homothallism.</title>
        <authorList>
            <person name="Yamamoto K."/>
            <person name="Hamaji T."/>
            <person name="Kawai-Toyooka H."/>
            <person name="Matsuzaki R."/>
            <person name="Takahashi F."/>
            <person name="Nishimura Y."/>
            <person name="Kawachi M."/>
            <person name="Noguchi H."/>
            <person name="Minakuchi Y."/>
            <person name="Umen J.G."/>
            <person name="Toyoda A."/>
            <person name="Nozaki H."/>
        </authorList>
    </citation>
    <scope>NUCLEOTIDE SEQUENCE</scope>
    <source>
        <strain evidence="1">NIES-3780</strain>
    </source>
</reference>
<dbReference type="InterPro" id="IPR053134">
    <property type="entry name" value="RNA-dir_DNA_polymerase"/>
</dbReference>
<dbReference type="Proteomes" id="UP000747399">
    <property type="component" value="Unassembled WGS sequence"/>
</dbReference>
<organism evidence="1 2">
    <name type="scientific">Volvox africanus</name>
    <dbReference type="NCBI Taxonomy" id="51714"/>
    <lineage>
        <taxon>Eukaryota</taxon>
        <taxon>Viridiplantae</taxon>
        <taxon>Chlorophyta</taxon>
        <taxon>core chlorophytes</taxon>
        <taxon>Chlorophyceae</taxon>
        <taxon>CS clade</taxon>
        <taxon>Chlamydomonadales</taxon>
        <taxon>Volvocaceae</taxon>
        <taxon>Volvox</taxon>
    </lineage>
</organism>
<sequence length="175" mass="20104">MNVTMPAKKDADGQWTDWRYCCAARPLNAATKPNRFGPPTPEQLFQHIGDVKWLSKMECRAAFNQIPLAEADQNKTSFWWGGKLWKYTWNLYRLRNATGQFQMIVNHELRRCKLDHCAMAYVNEFSRPLVSSISGTARLSSLCLWQCGLKLHPKKTIIAAEEVEFLGHLVFTQGL</sequence>